<sequence length="490" mass="54912">MKNNKLLIGFTLLISLASCKKYLDQDPDTRAEVNTVDKVAQLVTSAYPTRNYFAITETYSDNVQDKGPGVGHLNEPFPDLYFWKDIKSDGNNTPTEYWNGVYAGIAAANQALESIKKYNLGDAVNPYKGEALVARAYGHFMLVTLFAKAYRIGGDNSSPGIPYVTEPETEVIKKYTRGTVASVYDNIQKDLEEGMPLLAGGQWKVPKYHFTVPAANAFASRFYLFKGDWDKAIQAANKIFPNGDFTGNIRPQATEWRNATLNEYNIMATKADQKYNLLLSETYSVYQRSTAAAGSRYGFGTQKYQEVYNGNTVAGAPFYNKGISYGVPHYTVYILREYFHYTNVAAGIGYPYVMSPLFVSDEALINRAEAYVNKGNFADALKDLNLFASARIVNYNPATHAVTLEKAKAFFKVTDDKEALIKTVLQFKQIAFMGEGMRWFDMLRHRIPSVHTHIAADGTETTQTLEPDDNRRMFQIPQEATIAGIELNPR</sequence>
<evidence type="ECO:0000259" key="7">
    <source>
        <dbReference type="Pfam" id="PF14322"/>
    </source>
</evidence>
<name>A0AAE3ILZ4_9BACT</name>
<keyword evidence="3" id="KW-0732">Signal</keyword>
<comment type="similarity">
    <text evidence="2">Belongs to the SusD family.</text>
</comment>
<comment type="caution">
    <text evidence="8">The sequence shown here is derived from an EMBL/GenBank/DDBJ whole genome shotgun (WGS) entry which is preliminary data.</text>
</comment>
<dbReference type="InterPro" id="IPR011990">
    <property type="entry name" value="TPR-like_helical_dom_sf"/>
</dbReference>
<keyword evidence="4" id="KW-0472">Membrane</keyword>
<dbReference type="GO" id="GO:0009279">
    <property type="term" value="C:cell outer membrane"/>
    <property type="evidence" value="ECO:0007669"/>
    <property type="project" value="UniProtKB-SubCell"/>
</dbReference>
<evidence type="ECO:0000256" key="2">
    <source>
        <dbReference type="ARBA" id="ARBA00006275"/>
    </source>
</evidence>
<evidence type="ECO:0000256" key="3">
    <source>
        <dbReference type="ARBA" id="ARBA00022729"/>
    </source>
</evidence>
<evidence type="ECO:0000259" key="6">
    <source>
        <dbReference type="Pfam" id="PF07980"/>
    </source>
</evidence>
<evidence type="ECO:0000313" key="9">
    <source>
        <dbReference type="Proteomes" id="UP001209317"/>
    </source>
</evidence>
<dbReference type="RefSeq" id="WP_263037794.1">
    <property type="nucleotide sequence ID" value="NZ_JAOTPL010000008.1"/>
</dbReference>
<keyword evidence="5" id="KW-0998">Cell outer membrane</keyword>
<accession>A0AAE3ILZ4</accession>
<evidence type="ECO:0000256" key="4">
    <source>
        <dbReference type="ARBA" id="ARBA00023136"/>
    </source>
</evidence>
<dbReference type="Gene3D" id="1.25.40.390">
    <property type="match status" value="1"/>
</dbReference>
<dbReference type="Proteomes" id="UP001209317">
    <property type="component" value="Unassembled WGS sequence"/>
</dbReference>
<dbReference type="Pfam" id="PF14322">
    <property type="entry name" value="SusD-like_3"/>
    <property type="match status" value="1"/>
</dbReference>
<organism evidence="8 9">
    <name type="scientific">Haoranjiania flava</name>
    <dbReference type="NCBI Taxonomy" id="1856322"/>
    <lineage>
        <taxon>Bacteria</taxon>
        <taxon>Pseudomonadati</taxon>
        <taxon>Bacteroidota</taxon>
        <taxon>Chitinophagia</taxon>
        <taxon>Chitinophagales</taxon>
        <taxon>Chitinophagaceae</taxon>
        <taxon>Haoranjiania</taxon>
    </lineage>
</organism>
<dbReference type="EMBL" id="JAOTPL010000008">
    <property type="protein sequence ID" value="MCU7694308.1"/>
    <property type="molecule type" value="Genomic_DNA"/>
</dbReference>
<gene>
    <name evidence="8" type="ORF">OD355_07250</name>
</gene>
<evidence type="ECO:0000313" key="8">
    <source>
        <dbReference type="EMBL" id="MCU7694308.1"/>
    </source>
</evidence>
<dbReference type="InterPro" id="IPR033985">
    <property type="entry name" value="SusD-like_N"/>
</dbReference>
<feature type="domain" description="RagB/SusD" evidence="6">
    <location>
        <begin position="256"/>
        <end position="464"/>
    </location>
</feature>
<evidence type="ECO:0000256" key="1">
    <source>
        <dbReference type="ARBA" id="ARBA00004442"/>
    </source>
</evidence>
<dbReference type="PROSITE" id="PS51257">
    <property type="entry name" value="PROKAR_LIPOPROTEIN"/>
    <property type="match status" value="1"/>
</dbReference>
<comment type="subcellular location">
    <subcellularLocation>
        <location evidence="1">Cell outer membrane</location>
    </subcellularLocation>
</comment>
<evidence type="ECO:0000256" key="5">
    <source>
        <dbReference type="ARBA" id="ARBA00023237"/>
    </source>
</evidence>
<protein>
    <submittedName>
        <fullName evidence="8">RagB/SusD family nutrient uptake outer membrane protein</fullName>
    </submittedName>
</protein>
<dbReference type="AlphaFoldDB" id="A0AAE3ILZ4"/>
<keyword evidence="9" id="KW-1185">Reference proteome</keyword>
<reference evidence="8" key="1">
    <citation type="submission" date="2022-10" db="EMBL/GenBank/DDBJ databases">
        <authorList>
            <person name="Kim H.S."/>
            <person name="Kim J.-S."/>
            <person name="Suh M.K."/>
            <person name="Eom M.K."/>
            <person name="Lee J.-S."/>
        </authorList>
    </citation>
    <scope>NUCLEOTIDE SEQUENCE</scope>
    <source>
        <strain evidence="8">LIP-5</strain>
    </source>
</reference>
<dbReference type="Pfam" id="PF07980">
    <property type="entry name" value="SusD_RagB"/>
    <property type="match status" value="1"/>
</dbReference>
<feature type="domain" description="SusD-like N-terminal" evidence="7">
    <location>
        <begin position="21"/>
        <end position="224"/>
    </location>
</feature>
<dbReference type="InterPro" id="IPR012944">
    <property type="entry name" value="SusD_RagB_dom"/>
</dbReference>
<proteinExistence type="inferred from homology"/>
<dbReference type="SUPFAM" id="SSF48452">
    <property type="entry name" value="TPR-like"/>
    <property type="match status" value="1"/>
</dbReference>